<sequence>MLCLFPAALRSEAWTNRVPSARPQTQLTESQKVPQDLFESIASSRSNQSRPISAKLALTGPIANRGRILIGVEEIYLCIEAKGKRSTILHLATEVPFLHSRKLAAI</sequence>
<evidence type="ECO:0000313" key="1">
    <source>
        <dbReference type="EMBL" id="KAH0626860.1"/>
    </source>
</evidence>
<accession>A0ABQ7TAV0</accession>
<dbReference type="Proteomes" id="UP000826234">
    <property type="component" value="Unassembled WGS sequence"/>
</dbReference>
<organism evidence="1 2">
    <name type="scientific">Phrynosoma platyrhinos</name>
    <name type="common">Desert horned lizard</name>
    <dbReference type="NCBI Taxonomy" id="52577"/>
    <lineage>
        <taxon>Eukaryota</taxon>
        <taxon>Metazoa</taxon>
        <taxon>Chordata</taxon>
        <taxon>Craniata</taxon>
        <taxon>Vertebrata</taxon>
        <taxon>Euteleostomi</taxon>
        <taxon>Lepidosauria</taxon>
        <taxon>Squamata</taxon>
        <taxon>Bifurcata</taxon>
        <taxon>Unidentata</taxon>
        <taxon>Episquamata</taxon>
        <taxon>Toxicofera</taxon>
        <taxon>Iguania</taxon>
        <taxon>Phrynosomatidae</taxon>
        <taxon>Phrynosomatinae</taxon>
        <taxon>Phrynosoma</taxon>
    </lineage>
</organism>
<protein>
    <submittedName>
        <fullName evidence="1">Uncharacterized protein</fullName>
    </submittedName>
</protein>
<name>A0ABQ7TAV0_PHRPL</name>
<evidence type="ECO:0000313" key="2">
    <source>
        <dbReference type="Proteomes" id="UP000826234"/>
    </source>
</evidence>
<reference evidence="1 2" key="1">
    <citation type="journal article" date="2022" name="Gigascience">
        <title>A chromosome-level genome assembly and annotation of the desert horned lizard, Phrynosoma platyrhinos, provides insight into chromosomal rearrangements among reptiles.</title>
        <authorList>
            <person name="Koochekian N."/>
            <person name="Ascanio A."/>
            <person name="Farleigh K."/>
            <person name="Card D.C."/>
            <person name="Schield D.R."/>
            <person name="Castoe T.A."/>
            <person name="Jezkova T."/>
        </authorList>
    </citation>
    <scope>NUCLEOTIDE SEQUENCE [LARGE SCALE GENOMIC DNA]</scope>
    <source>
        <strain evidence="1">NK-2021</strain>
    </source>
</reference>
<gene>
    <name evidence="1" type="ORF">JD844_002117</name>
</gene>
<dbReference type="EMBL" id="JAIPUX010000521">
    <property type="protein sequence ID" value="KAH0626860.1"/>
    <property type="molecule type" value="Genomic_DNA"/>
</dbReference>
<keyword evidence="2" id="KW-1185">Reference proteome</keyword>
<comment type="caution">
    <text evidence="1">The sequence shown here is derived from an EMBL/GenBank/DDBJ whole genome shotgun (WGS) entry which is preliminary data.</text>
</comment>
<proteinExistence type="predicted"/>